<dbReference type="InterPro" id="IPR036179">
    <property type="entry name" value="Ig-like_dom_sf"/>
</dbReference>
<dbReference type="SMART" id="SM00409">
    <property type="entry name" value="IG"/>
    <property type="match status" value="1"/>
</dbReference>
<keyword evidence="3" id="KW-0472">Membrane</keyword>
<dbReference type="InterPro" id="IPR003961">
    <property type="entry name" value="FN3_dom"/>
</dbReference>
<dbReference type="RefSeq" id="XP_019628428.1">
    <property type="nucleotide sequence ID" value="XM_019772869.1"/>
</dbReference>
<evidence type="ECO:0000313" key="6">
    <source>
        <dbReference type="RefSeq" id="XP_019628428.1"/>
    </source>
</evidence>
<dbReference type="Gene3D" id="3.40.50.300">
    <property type="entry name" value="P-loop containing nucleotide triphosphate hydrolases"/>
    <property type="match status" value="1"/>
</dbReference>
<keyword evidence="3" id="KW-0812">Transmembrane</keyword>
<sequence length="1299" mass="147131">MRHSQVLIWAMAVLVSDVILLAGNALETIRKEVAEGDSVVFECDLDYDSNKKFYWVQDLQGGDLRLIIERFQNSTDLLSAYRNRTDITLEGPDGTSLKIGSVRRTDKATNGSYYECQQLEGDERKTRYELYVTYPPDPPRNIQVHGGRLYSFNISCTAGDPGGLTQKLCLKQLQVGKNVSICKEDIDRGEDVQFSVEGLNHNTTYQVCVYAENQLGSSGCGQASVVKVTTEAIGQFYASVRLLNVPFTSSDPNHQTNRDLVNRMNKTLIALLQPSHPDLTVEVTEIQKGSVIVTMLFKGVQKEMETINATLKQAVTGGDLARIGVDPHYFYTFYHRKSDTPTRLWWIAIVVVLVLVVLVAVGVLLVYCRRKNKKKEVTNMAEHMPTCFEGGDIKKLTERMKDSKICIVHGQFGIGKSYAVMNYVQAKTKSYVTWFIGYTSNDFSGAIKKEQTGLSLKTVREKLLAFVEELKESGRPVNIKQGETDISKICEALKASKSECLLVFDDVQDINVIPRQLLNPWPELTVLITTMDETMGQHPDASHIPCLKMNGFSSHSSPDQEGPSDAVSFLRLGREDNVFMQTEESLLKDLANQFACLPLGLSLAKSHILDSGTSVQEYLDHLHQQRNAMGRGNKDLSEPEENIFAAVQLLLNHRMNEVSRQVFQLMAFLMPNNIPTAFLAEAYWHLRGRGANIDEFVKAVRKLSLGEVTEDKTTKMRMMTIHQLTRRAILDMVTDADQTQMIHALVKAFLALLIKDTRETRVGAFVSQLLPHLLFLLEHHPALSLETILSVDKSNNPLLTALIRLHEVICYLYCQQRYPKGAKQHATKAKRLCYHLCEDLRGPSKDIKKVCGMLMEEGQTRFQQDVYGQTVTRQLITSSNIDVLKLKVPQSVTVLVTLASMVERFQTLSKEQYRRLITHGAALPDDKVQAAYLIELVVSVFYTSGRILFYLHGDDRKKYFDTASKELHFSHELSREFASNTDVHLLNEMLSKRAGILYLRKETWPSKEDPNKVKSSQEQKKDLKEVIKGYNKLIEDRNCYFEYGILKKFPKQDNFNAMFCYRSIVDCYKRLTKLASSTPKDRQGFIRGHNANADKMIEYAEKQGTRVDQQGPIIDGIELLPEVYNMRAQFIIDMYAAGFKDELPEDDRLQSAACWAKKALSIVSCKPLHKAKANQLLASVFIKAYEHQEELHFDHEDIEVTDETTQLIRNRHHPNNSDMLKQAGEHLQKSKEIYKEFPNATADISENNKLVEKLSEYEQKEAPRQAQQIPSQEALAATGGGGVRDPTSIEMDILPLRKN</sequence>
<evidence type="ECO:0000256" key="2">
    <source>
        <dbReference type="SAM" id="MobiDB-lite"/>
    </source>
</evidence>
<dbReference type="SUPFAM" id="SSF52540">
    <property type="entry name" value="P-loop containing nucleoside triphosphate hydrolases"/>
    <property type="match status" value="1"/>
</dbReference>
<dbReference type="SMART" id="SM00060">
    <property type="entry name" value="FN3"/>
    <property type="match status" value="1"/>
</dbReference>
<dbReference type="InterPro" id="IPR003599">
    <property type="entry name" value="Ig_sub"/>
</dbReference>
<dbReference type="PANTHER" id="PTHR22845">
    <property type="entry name" value="APOPTOTIC PROTEASE-ACTIVATING FACTOR 1"/>
    <property type="match status" value="1"/>
</dbReference>
<keyword evidence="1" id="KW-0393">Immunoglobulin domain</keyword>
<evidence type="ECO:0000256" key="1">
    <source>
        <dbReference type="ARBA" id="ARBA00023319"/>
    </source>
</evidence>
<dbReference type="SUPFAM" id="SSF48726">
    <property type="entry name" value="Immunoglobulin"/>
    <property type="match status" value="1"/>
</dbReference>
<dbReference type="PROSITE" id="PS50853">
    <property type="entry name" value="FN3"/>
    <property type="match status" value="1"/>
</dbReference>
<evidence type="ECO:0000256" key="3">
    <source>
        <dbReference type="SAM" id="Phobius"/>
    </source>
</evidence>
<dbReference type="OrthoDB" id="6161812at2759"/>
<feature type="region of interest" description="Disordered" evidence="2">
    <location>
        <begin position="1258"/>
        <end position="1299"/>
    </location>
</feature>
<dbReference type="CDD" id="cd00063">
    <property type="entry name" value="FN3"/>
    <property type="match status" value="1"/>
</dbReference>
<organism evidence="5 6">
    <name type="scientific">Branchiostoma belcheri</name>
    <name type="common">Amphioxus</name>
    <dbReference type="NCBI Taxonomy" id="7741"/>
    <lineage>
        <taxon>Eukaryota</taxon>
        <taxon>Metazoa</taxon>
        <taxon>Chordata</taxon>
        <taxon>Cephalochordata</taxon>
        <taxon>Leptocardii</taxon>
        <taxon>Amphioxiformes</taxon>
        <taxon>Branchiostomatidae</taxon>
        <taxon>Branchiostoma</taxon>
    </lineage>
</organism>
<dbReference type="Gene3D" id="2.60.40.10">
    <property type="entry name" value="Immunoglobulins"/>
    <property type="match status" value="2"/>
</dbReference>
<dbReference type="InterPro" id="IPR027417">
    <property type="entry name" value="P-loop_NTPase"/>
</dbReference>
<dbReference type="PANTHER" id="PTHR22845:SF5">
    <property type="entry name" value="APOPTOTIC PROTEASE-ACTIVATING FACTOR 1"/>
    <property type="match status" value="1"/>
</dbReference>
<keyword evidence="5" id="KW-1185">Reference proteome</keyword>
<dbReference type="KEGG" id="bbel:109473001"/>
<feature type="transmembrane region" description="Helical" evidence="3">
    <location>
        <begin position="6"/>
        <end position="26"/>
    </location>
</feature>
<feature type="domain" description="Fibronectin type-III" evidence="4">
    <location>
        <begin position="138"/>
        <end position="232"/>
    </location>
</feature>
<dbReference type="GeneID" id="109473001"/>
<dbReference type="InterPro" id="IPR013783">
    <property type="entry name" value="Ig-like_fold"/>
</dbReference>
<feature type="transmembrane region" description="Helical" evidence="3">
    <location>
        <begin position="344"/>
        <end position="367"/>
    </location>
</feature>
<proteinExistence type="predicted"/>
<evidence type="ECO:0000313" key="5">
    <source>
        <dbReference type="Proteomes" id="UP000515135"/>
    </source>
</evidence>
<evidence type="ECO:0000259" key="4">
    <source>
        <dbReference type="PROSITE" id="PS50853"/>
    </source>
</evidence>
<dbReference type="SUPFAM" id="SSF49265">
    <property type="entry name" value="Fibronectin type III"/>
    <property type="match status" value="1"/>
</dbReference>
<reference evidence="6" key="1">
    <citation type="submission" date="2025-08" db="UniProtKB">
        <authorList>
            <consortium name="RefSeq"/>
        </authorList>
    </citation>
    <scope>IDENTIFICATION</scope>
    <source>
        <tissue evidence="6">Gonad</tissue>
    </source>
</reference>
<keyword evidence="3" id="KW-1133">Transmembrane helix</keyword>
<accession>A0A6P4YVQ7</accession>
<dbReference type="Proteomes" id="UP000515135">
    <property type="component" value="Unplaced"/>
</dbReference>
<name>A0A6P4YVQ7_BRABE</name>
<protein>
    <submittedName>
        <fullName evidence="6">Uncharacterized protein LOC109473001</fullName>
    </submittedName>
</protein>
<dbReference type="InterPro" id="IPR036116">
    <property type="entry name" value="FN3_sf"/>
</dbReference>
<gene>
    <name evidence="6" type="primary">LOC109473001</name>
</gene>